<dbReference type="OrthoDB" id="1470350at2759"/>
<accession>A0A835PSU1</accession>
<gene>
    <name evidence="2" type="ORF">HPP92_022898</name>
</gene>
<evidence type="ECO:0000313" key="2">
    <source>
        <dbReference type="EMBL" id="KAG0457741.1"/>
    </source>
</evidence>
<dbReference type="AlphaFoldDB" id="A0A835PSU1"/>
<comment type="caution">
    <text evidence="2">The sequence shown here is derived from an EMBL/GenBank/DDBJ whole genome shotgun (WGS) entry which is preliminary data.</text>
</comment>
<evidence type="ECO:0000256" key="1">
    <source>
        <dbReference type="SAM" id="Phobius"/>
    </source>
</evidence>
<reference evidence="2 3" key="1">
    <citation type="journal article" date="2020" name="Nat. Food">
        <title>A phased Vanilla planifolia genome enables genetic improvement of flavour and production.</title>
        <authorList>
            <person name="Hasing T."/>
            <person name="Tang H."/>
            <person name="Brym M."/>
            <person name="Khazi F."/>
            <person name="Huang T."/>
            <person name="Chambers A.H."/>
        </authorList>
    </citation>
    <scope>NUCLEOTIDE SEQUENCE [LARGE SCALE GENOMIC DNA]</scope>
    <source>
        <tissue evidence="2">Leaf</tissue>
    </source>
</reference>
<dbReference type="EMBL" id="JADCNL010000012">
    <property type="protein sequence ID" value="KAG0457741.1"/>
    <property type="molecule type" value="Genomic_DNA"/>
</dbReference>
<feature type="transmembrane region" description="Helical" evidence="1">
    <location>
        <begin position="114"/>
        <end position="132"/>
    </location>
</feature>
<protein>
    <submittedName>
        <fullName evidence="2">Uncharacterized protein</fullName>
    </submittedName>
</protein>
<organism evidence="2 3">
    <name type="scientific">Vanilla planifolia</name>
    <name type="common">Vanilla</name>
    <dbReference type="NCBI Taxonomy" id="51239"/>
    <lineage>
        <taxon>Eukaryota</taxon>
        <taxon>Viridiplantae</taxon>
        <taxon>Streptophyta</taxon>
        <taxon>Embryophyta</taxon>
        <taxon>Tracheophyta</taxon>
        <taxon>Spermatophyta</taxon>
        <taxon>Magnoliopsida</taxon>
        <taxon>Liliopsida</taxon>
        <taxon>Asparagales</taxon>
        <taxon>Orchidaceae</taxon>
        <taxon>Vanilloideae</taxon>
        <taxon>Vanilleae</taxon>
        <taxon>Vanilla</taxon>
    </lineage>
</organism>
<proteinExistence type="predicted"/>
<evidence type="ECO:0000313" key="3">
    <source>
        <dbReference type="Proteomes" id="UP000636800"/>
    </source>
</evidence>
<keyword evidence="1" id="KW-0812">Transmembrane</keyword>
<sequence length="153" mass="17218">MAEVGKRKDVRSLFHREMALSEESDRWWGTTLLNGVHNCFGCSESDDFEWLQNHSKNQQTLVEDNYSFALLRFPFKVTRGDNNGPLILDGKRWEAKVGQQELRCSSLALGNLQAVVPIVTNVLALIIVNLGLRKVDGNNGKQVWEGELVDGSM</sequence>
<keyword evidence="1" id="KW-1133">Transmembrane helix</keyword>
<keyword evidence="1" id="KW-0472">Membrane</keyword>
<keyword evidence="3" id="KW-1185">Reference proteome</keyword>
<dbReference type="Proteomes" id="UP000636800">
    <property type="component" value="Chromosome 12"/>
</dbReference>
<name>A0A835PSU1_VANPL</name>